<organism evidence="4 5">
    <name type="scientific">Stutzerimonas stutzeri NF13</name>
    <dbReference type="NCBI Taxonomy" id="1212548"/>
    <lineage>
        <taxon>Bacteria</taxon>
        <taxon>Pseudomonadati</taxon>
        <taxon>Pseudomonadota</taxon>
        <taxon>Gammaproteobacteria</taxon>
        <taxon>Pseudomonadales</taxon>
        <taxon>Pseudomonadaceae</taxon>
        <taxon>Stutzerimonas</taxon>
    </lineage>
</organism>
<dbReference type="GO" id="GO:0009251">
    <property type="term" value="P:glucan catabolic process"/>
    <property type="evidence" value="ECO:0007669"/>
    <property type="project" value="TreeGrafter"/>
</dbReference>
<sequence>MSTNLFSGARKALVASIAAAVLLGGATVVTTPYAAASSVAAVSVSAKINAFTNSDWLNGIWRTGAGFSIPATSANRAAFVAGASVRLADGQVRKISRAQIVGSNMSIFLEGAKLDGNKVGAPQVVTIGSTAVTAPDTSAPITTPPTVTAHSTSINAFTNNDWLNGVWRKSPGFSIPASAANKAAFKVGATAKLADGQVRKITQVQVVGANMSVYLEGAAVNGSVVGAPNKLALATTSTTSPAPTPAPSAPTPSVIATSNLNNYTNAQWLNGMYRTAAGFSIQASSANVAAFKAGALVRLADGQTRKVLRAQLVGSNMSVFLDGAVINGTTLGYPKTISVVSTSTGTPSSPALTTPPVEPAPAPVPTAPDTTNGKPLLVGVNLSGAGFGPSVVPGKHGTNYTYPAESYYKKYSDLGMPLVRLPFLWERIQPKLNSPLNAEEFARLKQSLDFAQKHNVKVILDLHNYYRYYGKLIGSKEVPISSFAAVWKQIVQQVVNHPAVEGYGLMNEPHSTNGLWPQAALAAAQAIRTVDSKRWIYVAGDRWSSAFHWPHYNTQLVTNPWMRDPKNNLVYEAHMYVDKDFSGNYFDKAEKFDPMIGVNRVKPFVDWLKQHKLRGYIGEHGVPDFSPSAIVATDNLLAYLRQNCIPSTYWAAGPWWGEYAMSLDVSSGKHRPQLPVLQKHAKTANSCTSIGPL</sequence>
<dbReference type="GO" id="GO:0004553">
    <property type="term" value="F:hydrolase activity, hydrolyzing O-glycosyl compounds"/>
    <property type="evidence" value="ECO:0007669"/>
    <property type="project" value="InterPro"/>
</dbReference>
<dbReference type="eggNOG" id="COG2730">
    <property type="taxonomic scope" value="Bacteria"/>
</dbReference>
<reference evidence="4 5" key="1">
    <citation type="journal article" date="2013" name="Genome Announc.">
        <title>Draft Genome of Pseudomonas stutzeri Strain NF13, a Nitrogen Fixer Isolated from the Galapagos Rift Hydrothermal Vent.</title>
        <authorList>
            <person name="Pena A."/>
            <person name="Busquets A."/>
            <person name="Gomila M."/>
            <person name="Mayol J."/>
            <person name="Bosch R."/>
            <person name="Nogales B."/>
            <person name="Garcia-Valdes E."/>
            <person name="Bennasar A."/>
            <person name="Lalucat J."/>
        </authorList>
    </citation>
    <scope>NUCLEOTIDE SEQUENCE [LARGE SCALE GENOMIC DNA]</scope>
    <source>
        <strain evidence="4 5">NF13</strain>
    </source>
</reference>
<evidence type="ECO:0000313" key="4">
    <source>
        <dbReference type="EMBL" id="EMD99756.1"/>
    </source>
</evidence>
<dbReference type="AlphaFoldDB" id="M2V1S3"/>
<dbReference type="Gene3D" id="3.20.20.80">
    <property type="entry name" value="Glycosidases"/>
    <property type="match status" value="1"/>
</dbReference>
<dbReference type="Proteomes" id="UP000011700">
    <property type="component" value="Unassembled WGS sequence"/>
</dbReference>
<dbReference type="InterPro" id="IPR017853">
    <property type="entry name" value="GH"/>
</dbReference>
<protein>
    <recommendedName>
        <fullName evidence="3">Glycoside hydrolase family 5 domain-containing protein</fullName>
    </recommendedName>
</protein>
<keyword evidence="1" id="KW-0378">Hydrolase</keyword>
<dbReference type="EMBL" id="AOBS01000053">
    <property type="protein sequence ID" value="EMD99756.1"/>
    <property type="molecule type" value="Genomic_DNA"/>
</dbReference>
<dbReference type="PATRIC" id="fig|1212548.4.peg.2464"/>
<keyword evidence="2" id="KW-0326">Glycosidase</keyword>
<dbReference type="OrthoDB" id="6769681at2"/>
<evidence type="ECO:0000256" key="1">
    <source>
        <dbReference type="ARBA" id="ARBA00022801"/>
    </source>
</evidence>
<dbReference type="RefSeq" id="WP_003301213.1">
    <property type="nucleotide sequence ID" value="NZ_AOBS01000053.1"/>
</dbReference>
<evidence type="ECO:0000259" key="3">
    <source>
        <dbReference type="Pfam" id="PF00150"/>
    </source>
</evidence>
<gene>
    <name evidence="4" type="ORF">B381_12583</name>
</gene>
<comment type="caution">
    <text evidence="4">The sequence shown here is derived from an EMBL/GenBank/DDBJ whole genome shotgun (WGS) entry which is preliminary data.</text>
</comment>
<dbReference type="PANTHER" id="PTHR34142:SF1">
    <property type="entry name" value="GLYCOSIDE HYDROLASE FAMILY 5 DOMAIN-CONTAINING PROTEIN"/>
    <property type="match status" value="1"/>
</dbReference>
<proteinExistence type="predicted"/>
<dbReference type="PANTHER" id="PTHR34142">
    <property type="entry name" value="ENDO-BETA-1,4-GLUCANASE A"/>
    <property type="match status" value="1"/>
</dbReference>
<accession>M2V1S3</accession>
<dbReference type="Pfam" id="PF00150">
    <property type="entry name" value="Cellulase"/>
    <property type="match status" value="1"/>
</dbReference>
<name>M2V1S3_STUST</name>
<feature type="domain" description="Glycoside hydrolase family 5" evidence="3">
    <location>
        <begin position="395"/>
        <end position="653"/>
    </location>
</feature>
<evidence type="ECO:0000256" key="2">
    <source>
        <dbReference type="ARBA" id="ARBA00023295"/>
    </source>
</evidence>
<dbReference type="InterPro" id="IPR001547">
    <property type="entry name" value="Glyco_hydro_5"/>
</dbReference>
<dbReference type="SUPFAM" id="SSF51445">
    <property type="entry name" value="(Trans)glycosidases"/>
    <property type="match status" value="1"/>
</dbReference>
<evidence type="ECO:0000313" key="5">
    <source>
        <dbReference type="Proteomes" id="UP000011700"/>
    </source>
</evidence>